<evidence type="ECO:0000256" key="10">
    <source>
        <dbReference type="ARBA" id="ARBA00068150"/>
    </source>
</evidence>
<dbReference type="InterPro" id="IPR005467">
    <property type="entry name" value="His_kinase_dom"/>
</dbReference>
<dbReference type="EC" id="2.7.13.3" evidence="2"/>
<dbReference type="InterPro" id="IPR036890">
    <property type="entry name" value="HATPase_C_sf"/>
</dbReference>
<accession>A0A8G2C3M0</accession>
<keyword evidence="19" id="KW-1185">Reference proteome</keyword>
<dbReference type="SMART" id="SM00448">
    <property type="entry name" value="REC"/>
    <property type="match status" value="2"/>
</dbReference>
<dbReference type="InterPro" id="IPR004358">
    <property type="entry name" value="Sig_transdc_His_kin-like_C"/>
</dbReference>
<proteinExistence type="predicted"/>
<comment type="catalytic activity">
    <reaction evidence="1">
        <text>ATP + protein L-histidine = ADP + protein N-phospho-L-histidine.</text>
        <dbReference type="EC" id="2.7.13.3"/>
    </reaction>
</comment>
<evidence type="ECO:0000313" key="18">
    <source>
        <dbReference type="EMBL" id="SFL83523.1"/>
    </source>
</evidence>
<dbReference type="CDD" id="cd17546">
    <property type="entry name" value="REC_hyHK_CKI1_RcsC-like"/>
    <property type="match status" value="1"/>
</dbReference>
<evidence type="ECO:0000256" key="12">
    <source>
        <dbReference type="PROSITE-ProRule" id="PRU00169"/>
    </source>
</evidence>
<evidence type="ECO:0000256" key="5">
    <source>
        <dbReference type="ARBA" id="ARBA00022741"/>
    </source>
</evidence>
<dbReference type="EMBL" id="FOTO01000007">
    <property type="protein sequence ID" value="SFL83523.1"/>
    <property type="molecule type" value="Genomic_DNA"/>
</dbReference>
<dbReference type="PANTHER" id="PTHR45339">
    <property type="entry name" value="HYBRID SIGNAL TRANSDUCTION HISTIDINE KINASE J"/>
    <property type="match status" value="1"/>
</dbReference>
<sequence>MSIRNNSSTQDPESKLGACRQELRDLKGRHQEQSLARDPLHEDAARLTQLVAELDKAKRQAESASRMKSQFLANFSHEIRTPMNAIIGMTDVVLGTKVTPEQHRALTIVKNASESLLNLINGVLDLSKIEAGQFALEIRPFDLRAEVERTVSTLGLTAAEKGLELICRLPPDMPREMRGDPIRLRQVLMNLLGNALKFTPSGHVCCSCAVEPDQAGDCVVQFRIEDTGIGIAKDKQAGIFEDFTQVDSSSTRVYGGTGLGLSISRKLVQLMGGDISVHSIPGQGSTFEFHARMSRPSAPDTANAGVFDHAATVLVVANNPLIRAHVVELLAFWGLDAETTDCMECMGLDGKSVDLAIMDTDFGDFACMELTLSGGTLHDVPSIVLTQMGDKSIAAGEGQIRAVLTKPLLQDELLRALAQVFNLRLHLPDNQPTERSLPRLRPLEILLVDDVATNRELAGLLLGKMGHSVHEASDGLDVLTMISRHAYDLIFMDLQMPVMDGFTATGIIRACEQGLPAPTDMDDSFLVRAVREKVQGTHTPIVAMTAHALLEDKERCLAIGMDGYLTKPLRLDEVHAVLSGFSEILEFSPAHPPKAHEDAPEIPFQPAPEAKPETSFKAASQALLESSPASLAPLPLSEPAQGYIERMLDSLNAQYELDREEAMPLIQSLAETLTAHDQELRTSQEAAGPDKLMHHAHGIKGLLMNMGLTEEGLAAKKLEDSARAGSAPEDLRRETENLLLTTENILAELRIALGGENT</sequence>
<dbReference type="Pfam" id="PF00072">
    <property type="entry name" value="Response_reg"/>
    <property type="match status" value="1"/>
</dbReference>
<comment type="caution">
    <text evidence="18">The sequence shown here is derived from an EMBL/GenBank/DDBJ whole genome shotgun (WGS) entry which is preliminary data.</text>
</comment>
<evidence type="ECO:0000256" key="2">
    <source>
        <dbReference type="ARBA" id="ARBA00012438"/>
    </source>
</evidence>
<keyword evidence="6 18" id="KW-0418">Kinase</keyword>
<dbReference type="GO" id="GO:0005886">
    <property type="term" value="C:plasma membrane"/>
    <property type="evidence" value="ECO:0007669"/>
    <property type="project" value="UniProtKB-SubCell"/>
</dbReference>
<dbReference type="Gene3D" id="1.20.120.160">
    <property type="entry name" value="HPT domain"/>
    <property type="match status" value="1"/>
</dbReference>
<feature type="domain" description="Histidine kinase" evidence="15">
    <location>
        <begin position="74"/>
        <end position="295"/>
    </location>
</feature>
<protein>
    <recommendedName>
        <fullName evidence="10">Sensory/regulatory protein RpfC</fullName>
        <ecNumber evidence="2">2.7.13.3</ecNumber>
    </recommendedName>
</protein>
<dbReference type="Gene3D" id="3.40.50.2300">
    <property type="match status" value="2"/>
</dbReference>
<dbReference type="InterPro" id="IPR036641">
    <property type="entry name" value="HPT_dom_sf"/>
</dbReference>
<feature type="region of interest" description="Disordered" evidence="14">
    <location>
        <begin position="589"/>
        <end position="620"/>
    </location>
</feature>
<dbReference type="SMART" id="SM00388">
    <property type="entry name" value="HisKA"/>
    <property type="match status" value="1"/>
</dbReference>
<dbReference type="CDD" id="cd00082">
    <property type="entry name" value="HisKA"/>
    <property type="match status" value="1"/>
</dbReference>
<dbReference type="FunFam" id="3.30.565.10:FF:000010">
    <property type="entry name" value="Sensor histidine kinase RcsC"/>
    <property type="match status" value="1"/>
</dbReference>
<dbReference type="Gene3D" id="3.30.565.10">
    <property type="entry name" value="Histidine kinase-like ATPase, C-terminal domain"/>
    <property type="match status" value="1"/>
</dbReference>
<evidence type="ECO:0000256" key="7">
    <source>
        <dbReference type="ARBA" id="ARBA00022840"/>
    </source>
</evidence>
<dbReference type="SUPFAM" id="SSF52172">
    <property type="entry name" value="CheY-like"/>
    <property type="match status" value="2"/>
</dbReference>
<dbReference type="InterPro" id="IPR011006">
    <property type="entry name" value="CheY-like_superfamily"/>
</dbReference>
<dbReference type="CDD" id="cd16922">
    <property type="entry name" value="HATPase_EvgS-ArcB-TorS-like"/>
    <property type="match status" value="1"/>
</dbReference>
<dbReference type="PANTHER" id="PTHR45339:SF5">
    <property type="entry name" value="HISTIDINE KINASE"/>
    <property type="match status" value="1"/>
</dbReference>
<evidence type="ECO:0000256" key="1">
    <source>
        <dbReference type="ARBA" id="ARBA00000085"/>
    </source>
</evidence>
<dbReference type="Pfam" id="PF02518">
    <property type="entry name" value="HATPase_c"/>
    <property type="match status" value="1"/>
</dbReference>
<evidence type="ECO:0000259" key="15">
    <source>
        <dbReference type="PROSITE" id="PS50109"/>
    </source>
</evidence>
<evidence type="ECO:0000256" key="4">
    <source>
        <dbReference type="ARBA" id="ARBA00022679"/>
    </source>
</evidence>
<dbReference type="GO" id="GO:0005524">
    <property type="term" value="F:ATP binding"/>
    <property type="evidence" value="ECO:0007669"/>
    <property type="project" value="UniProtKB-KW"/>
</dbReference>
<dbReference type="RefSeq" id="WP_092192489.1">
    <property type="nucleotide sequence ID" value="NZ_FOTO01000007.1"/>
</dbReference>
<dbReference type="SMART" id="SM00387">
    <property type="entry name" value="HATPase_c"/>
    <property type="match status" value="1"/>
</dbReference>
<keyword evidence="8" id="KW-0902">Two-component regulatory system</keyword>
<dbReference type="PROSITE" id="PS50894">
    <property type="entry name" value="HPT"/>
    <property type="match status" value="1"/>
</dbReference>
<feature type="domain" description="Response regulatory" evidence="16">
    <location>
        <begin position="444"/>
        <end position="582"/>
    </location>
</feature>
<feature type="modified residue" description="4-aspartylphosphate" evidence="12">
    <location>
        <position position="493"/>
    </location>
</feature>
<dbReference type="AlphaFoldDB" id="A0A8G2C3M0"/>
<keyword evidence="4" id="KW-0808">Transferase</keyword>
<dbReference type="PROSITE" id="PS50110">
    <property type="entry name" value="RESPONSE_REGULATORY"/>
    <property type="match status" value="1"/>
</dbReference>
<reference evidence="18 19" key="1">
    <citation type="submission" date="2016-10" db="EMBL/GenBank/DDBJ databases">
        <authorList>
            <person name="Varghese N."/>
            <person name="Submissions S."/>
        </authorList>
    </citation>
    <scope>NUCLEOTIDE SEQUENCE [LARGE SCALE GENOMIC DNA]</scope>
    <source>
        <strain evidence="18 19">DSM 1741</strain>
    </source>
</reference>
<dbReference type="InterPro" id="IPR003661">
    <property type="entry name" value="HisK_dim/P_dom"/>
</dbReference>
<gene>
    <name evidence="18" type="ORF">SAMN05421830_10784</name>
</gene>
<name>A0A8G2C3M0_DESNO</name>
<keyword evidence="3 12" id="KW-0597">Phosphoprotein</keyword>
<feature type="modified residue" description="Phosphohistidine" evidence="11">
    <location>
        <position position="697"/>
    </location>
</feature>
<evidence type="ECO:0000256" key="9">
    <source>
        <dbReference type="ARBA" id="ARBA00064003"/>
    </source>
</evidence>
<keyword evidence="5" id="KW-0547">Nucleotide-binding</keyword>
<keyword evidence="13" id="KW-0175">Coiled coil</keyword>
<dbReference type="OrthoDB" id="9796305at2"/>
<organism evidence="18 19">
    <name type="scientific">Desulfomicrobium norvegicum (strain DSM 1741 / NCIMB 8310)</name>
    <name type="common">Desulfovibrio baculatus (strain Norway 4)</name>
    <name type="synonym">Desulfovibrio desulfuricans (strain Norway 4)</name>
    <dbReference type="NCBI Taxonomy" id="52561"/>
    <lineage>
        <taxon>Bacteria</taxon>
        <taxon>Pseudomonadati</taxon>
        <taxon>Thermodesulfobacteriota</taxon>
        <taxon>Desulfovibrionia</taxon>
        <taxon>Desulfovibrionales</taxon>
        <taxon>Desulfomicrobiaceae</taxon>
        <taxon>Desulfomicrobium</taxon>
    </lineage>
</organism>
<dbReference type="GO" id="GO:0000155">
    <property type="term" value="F:phosphorelay sensor kinase activity"/>
    <property type="evidence" value="ECO:0007669"/>
    <property type="project" value="InterPro"/>
</dbReference>
<evidence type="ECO:0000256" key="13">
    <source>
        <dbReference type="SAM" id="Coils"/>
    </source>
</evidence>
<evidence type="ECO:0000256" key="8">
    <source>
        <dbReference type="ARBA" id="ARBA00023012"/>
    </source>
</evidence>
<dbReference type="SUPFAM" id="SSF47384">
    <property type="entry name" value="Homodimeric domain of signal transducing histidine kinase"/>
    <property type="match status" value="1"/>
</dbReference>
<dbReference type="InterPro" id="IPR003594">
    <property type="entry name" value="HATPase_dom"/>
</dbReference>
<dbReference type="SUPFAM" id="SSF55874">
    <property type="entry name" value="ATPase domain of HSP90 chaperone/DNA topoisomerase II/histidine kinase"/>
    <property type="match status" value="1"/>
</dbReference>
<evidence type="ECO:0000259" key="17">
    <source>
        <dbReference type="PROSITE" id="PS50894"/>
    </source>
</evidence>
<evidence type="ECO:0000256" key="14">
    <source>
        <dbReference type="SAM" id="MobiDB-lite"/>
    </source>
</evidence>
<feature type="coiled-coil region" evidence="13">
    <location>
        <begin position="40"/>
        <end position="74"/>
    </location>
</feature>
<dbReference type="InterPro" id="IPR008207">
    <property type="entry name" value="Sig_transdc_His_kin_Hpt_dom"/>
</dbReference>
<dbReference type="Pfam" id="PF00512">
    <property type="entry name" value="HisKA"/>
    <property type="match status" value="1"/>
</dbReference>
<dbReference type="Gene3D" id="1.10.287.130">
    <property type="match status" value="1"/>
</dbReference>
<feature type="domain" description="HPt" evidence="17">
    <location>
        <begin position="658"/>
        <end position="753"/>
    </location>
</feature>
<comment type="subunit">
    <text evidence="9">At low DSF concentrations, interacts with RpfF.</text>
</comment>
<dbReference type="InterPro" id="IPR036097">
    <property type="entry name" value="HisK_dim/P_sf"/>
</dbReference>
<dbReference type="FunFam" id="1.10.287.130:FF:000002">
    <property type="entry name" value="Two-component osmosensing histidine kinase"/>
    <property type="match status" value="1"/>
</dbReference>
<evidence type="ECO:0000256" key="3">
    <source>
        <dbReference type="ARBA" id="ARBA00022553"/>
    </source>
</evidence>
<dbReference type="Proteomes" id="UP000199581">
    <property type="component" value="Unassembled WGS sequence"/>
</dbReference>
<dbReference type="PRINTS" id="PR00344">
    <property type="entry name" value="BCTRLSENSOR"/>
</dbReference>
<evidence type="ECO:0000313" key="19">
    <source>
        <dbReference type="Proteomes" id="UP000199581"/>
    </source>
</evidence>
<evidence type="ECO:0000259" key="16">
    <source>
        <dbReference type="PROSITE" id="PS50110"/>
    </source>
</evidence>
<dbReference type="PROSITE" id="PS50109">
    <property type="entry name" value="HIS_KIN"/>
    <property type="match status" value="1"/>
</dbReference>
<evidence type="ECO:0000256" key="11">
    <source>
        <dbReference type="PROSITE-ProRule" id="PRU00110"/>
    </source>
</evidence>
<evidence type="ECO:0000256" key="6">
    <source>
        <dbReference type="ARBA" id="ARBA00022777"/>
    </source>
</evidence>
<dbReference type="InterPro" id="IPR001789">
    <property type="entry name" value="Sig_transdc_resp-reg_receiver"/>
</dbReference>
<keyword evidence="7" id="KW-0067">ATP-binding</keyword>
<dbReference type="SUPFAM" id="SSF47226">
    <property type="entry name" value="Histidine-containing phosphotransfer domain, HPT domain"/>
    <property type="match status" value="1"/>
</dbReference>